<feature type="domain" description="Fibronectin type-III" evidence="9">
    <location>
        <begin position="642"/>
        <end position="736"/>
    </location>
</feature>
<dbReference type="FunFam" id="2.60.40.10:FF:000180">
    <property type="entry name" value="Fibronectin type III domain containing 3A"/>
    <property type="match status" value="1"/>
</dbReference>
<dbReference type="SUPFAM" id="SSF49265">
    <property type="entry name" value="Fibronectin type III"/>
    <property type="match status" value="6"/>
</dbReference>
<dbReference type="SMART" id="SM00060">
    <property type="entry name" value="FN3"/>
    <property type="match status" value="9"/>
</dbReference>
<keyword evidence="11" id="KW-1185">Reference proteome</keyword>
<evidence type="ECO:0000313" key="11">
    <source>
        <dbReference type="Proteomes" id="UP000198323"/>
    </source>
</evidence>
<feature type="domain" description="Fibronectin type-III" evidence="9">
    <location>
        <begin position="1124"/>
        <end position="1219"/>
    </location>
</feature>
<dbReference type="OrthoDB" id="443915at2759"/>
<dbReference type="FunFam" id="2.60.40.10:FF:001846">
    <property type="entry name" value="Uncharacterized protein, isoform E"/>
    <property type="match status" value="1"/>
</dbReference>
<evidence type="ECO:0000313" key="10">
    <source>
        <dbReference type="EMBL" id="OXB62682.1"/>
    </source>
</evidence>
<gene>
    <name evidence="10" type="ORF">ASZ78_006501</name>
</gene>
<evidence type="ECO:0000256" key="3">
    <source>
        <dbReference type="ARBA" id="ARBA00022737"/>
    </source>
</evidence>
<evidence type="ECO:0000256" key="1">
    <source>
        <dbReference type="ARBA" id="ARBA00004167"/>
    </source>
</evidence>
<keyword evidence="2 8" id="KW-0812">Transmembrane</keyword>
<evidence type="ECO:0000256" key="5">
    <source>
        <dbReference type="ARBA" id="ARBA00023136"/>
    </source>
</evidence>
<comment type="subcellular location">
    <subcellularLocation>
        <location evidence="1">Membrane</location>
        <topology evidence="1">Single-pass membrane protein</topology>
    </subcellularLocation>
</comment>
<evidence type="ECO:0000259" key="9">
    <source>
        <dbReference type="PROSITE" id="PS50853"/>
    </source>
</evidence>
<feature type="region of interest" description="Disordered" evidence="7">
    <location>
        <begin position="184"/>
        <end position="342"/>
    </location>
</feature>
<comment type="similarity">
    <text evidence="6">Belongs to the FNDC3 family.</text>
</comment>
<keyword evidence="3" id="KW-0677">Repeat</keyword>
<comment type="caution">
    <text evidence="10">The sequence shown here is derived from an EMBL/GenBank/DDBJ whole genome shotgun (WGS) entry which is preliminary data.</text>
</comment>
<dbReference type="FunFam" id="2.60.40.10:FF:000373">
    <property type="entry name" value="fibronectin type-III domain-containing protein 3A isoform X1"/>
    <property type="match status" value="1"/>
</dbReference>
<dbReference type="FunFam" id="2.60.40.10:FF:000366">
    <property type="entry name" value="fibronectin type-III domain-containing protein 3A isoform X1"/>
    <property type="match status" value="1"/>
</dbReference>
<sequence length="1269" mass="139280">MLKTKQSLFLVQPIESSFIWEEYVSVMLCMGFGLCNFNLNASIQQAVVNEWFSEMMADQPPPLEATPLLNEVPLLPHMVNGDSIQQASPSLVLPPRWWLYRACRAGRGAGVQVILVQVNPGETFTITTEDGHVQCIQGPAHVPMMSPNGSMPPIFVPPGYVSQVVEENGVRKVVVLPHSAEFHPSMHPPPHPPPHVPHYMHHHHALLPHPPHPVYPPVPGTGELPPQFIHQHPPPHVFQEQEPRSHGRTNFIQRDERSLKMQEHLKKRLKDRQASGHTNNKLNSPPSSPHKVNSSSSAAVQNGNGKGQQGTGGPLKQKQIGKTKGSPDAEMGESDTESKKYDTHLSIGKPVVSDIQARSAVLSWNLPVSSQNGESHSHSPAAFTFEVAISNSGKNGKFKSVYVGEELTITLPDLRPATDYHARVSATSSSIKESVSELVSFTTESCEPDCPAAPKLINRTKNSLSLQWKSSNDNGSKITNFLLEWDEGKNGPFKECYYGHLKQYKLTKLSPSTKYSLRLAAKNDIGMSGFSETVTYYTAGVVPPAPPPPVLVEAGVTWLALQWSPPSGVSSEDSLTYTLDVEEEGSGYGFQPQYNGDELSCTLRNLRRSTSYKFRLFAYNSEGKSSPSEVVEHSTNPDKPGPPSKPTVKGKIHSHSVKVAWEPPKDNGGSDVSKYFLEISEAVIGSKWDTIYSGSQREHVCDHLKPGTSYRLRVYCVSRGGESQASDALTVTTSAVPPGPCPAPCLAGKARPKEITLQWGPPAADGGSEITEYVVEMADWEQEERRQVYQGPAAECTVSSLLPGRTYCFWLRAANRVGLGPHSDKAEISTAPGPPDQCCKPTITCKNATCLVVCWESPACNGAEISEYRLEWGQVEGSMHVIYTGPCQSYEVKGLTPATTYYCRVQAGNVAGVGLFGDTAAVTTPASVPAAVSVLQLLEEDQMEISLPLSTCLAIQWEEPCCHGAEITGYNIEYGEKQLVTVGRNTSHVLENLLPDTLYRVRIQAINSFGVGPFSHSIKAKTKPLPPDPPHLECVVFSYQSLKLKWGEGPSRALITNPTQFNLQMEDRFGRFVTVYSGPCHTYKVQRLSESTTYYFKIQAYNDAGEGEFSDVYAFTTTKSPPAPLKAPKANQLEENVYEITWEPLQPMKGDSIVYILQLSAGREFDQVYKGPEPSFRLTSLQTNCEYRLRVCAGRQDAAGSQELYGPYSPSTVFSSQKQELVPPCAAVTELADSKKTQHEERFIAIVLLCGFAVVAILFAVVIQYFVIK</sequence>
<feature type="compositionally biased region" description="Basic and acidic residues" evidence="7">
    <location>
        <begin position="253"/>
        <end position="264"/>
    </location>
</feature>
<feature type="region of interest" description="Disordered" evidence="7">
    <location>
        <begin position="624"/>
        <end position="650"/>
    </location>
</feature>
<feature type="domain" description="Fibronectin type-III" evidence="9">
    <location>
        <begin position="1026"/>
        <end position="1121"/>
    </location>
</feature>
<dbReference type="Proteomes" id="UP000198323">
    <property type="component" value="Unassembled WGS sequence"/>
</dbReference>
<dbReference type="InterPro" id="IPR003961">
    <property type="entry name" value="FN3_dom"/>
</dbReference>
<dbReference type="AlphaFoldDB" id="A0A226N5D3"/>
<feature type="domain" description="Fibronectin type-III" evidence="9">
    <location>
        <begin position="346"/>
        <end position="446"/>
    </location>
</feature>
<feature type="compositionally biased region" description="Pro residues" evidence="7">
    <location>
        <begin position="208"/>
        <end position="219"/>
    </location>
</feature>
<evidence type="ECO:0000256" key="6">
    <source>
        <dbReference type="ARBA" id="ARBA00038207"/>
    </source>
</evidence>
<dbReference type="InterPro" id="IPR013783">
    <property type="entry name" value="Ig-like_fold"/>
</dbReference>
<name>A0A226N5D3_CALSU</name>
<evidence type="ECO:0000256" key="4">
    <source>
        <dbReference type="ARBA" id="ARBA00022989"/>
    </source>
</evidence>
<feature type="transmembrane region" description="Helical" evidence="8">
    <location>
        <begin position="1243"/>
        <end position="1268"/>
    </location>
</feature>
<dbReference type="InterPro" id="IPR036116">
    <property type="entry name" value="FN3_sf"/>
</dbReference>
<feature type="compositionally biased region" description="Pro residues" evidence="7">
    <location>
        <begin position="186"/>
        <end position="196"/>
    </location>
</feature>
<feature type="domain" description="Fibronectin type-III" evidence="9">
    <location>
        <begin position="834"/>
        <end position="927"/>
    </location>
</feature>
<dbReference type="InterPro" id="IPR050617">
    <property type="entry name" value="E3_ligase_FN3/SPRY"/>
</dbReference>
<accession>A0A226N5D3</accession>
<dbReference type="Gene3D" id="2.60.40.10">
    <property type="entry name" value="Immunoglobulins"/>
    <property type="match status" value="9"/>
</dbReference>
<evidence type="ECO:0000256" key="7">
    <source>
        <dbReference type="SAM" id="MobiDB-lite"/>
    </source>
</evidence>
<reference evidence="10 11" key="1">
    <citation type="submission" date="2016-07" db="EMBL/GenBank/DDBJ databases">
        <title>Disparate Historic Effective Population Sizes Predicted by Modern Levels of Genome Diversity for the Scaled Quail (Callipepla squamata) and the Northern Bobwhite (Colinus virginianus): Inferences from First and Second Generation Draft Genome Assemblies for Sympatric New World Quail.</title>
        <authorList>
            <person name="Oldeschulte D.L."/>
            <person name="Halley Y.A."/>
            <person name="Bhattarai E.K."/>
            <person name="Brashear W.A."/>
            <person name="Hill J."/>
            <person name="Metz R.P."/>
            <person name="Johnson C.D."/>
            <person name="Rollins D."/>
            <person name="Peterson M.J."/>
            <person name="Bickhart D.M."/>
            <person name="Decker J.E."/>
            <person name="Seabury C.M."/>
        </authorList>
    </citation>
    <scope>NUCLEOTIDE SEQUENCE [LARGE SCALE GENOMIC DNA]</scope>
    <source>
        <strain evidence="10 11">Texas</strain>
        <tissue evidence="10">Leg muscle</tissue>
    </source>
</reference>
<dbReference type="PRINTS" id="PR00014">
    <property type="entry name" value="FNTYPEIII"/>
</dbReference>
<dbReference type="EMBL" id="MCFN01000203">
    <property type="protein sequence ID" value="OXB62682.1"/>
    <property type="molecule type" value="Genomic_DNA"/>
</dbReference>
<protein>
    <recommendedName>
        <fullName evidence="9">Fibronectin type-III domain-containing protein</fullName>
    </recommendedName>
</protein>
<keyword evidence="4 8" id="KW-1133">Transmembrane helix</keyword>
<organism evidence="10 11">
    <name type="scientific">Callipepla squamata</name>
    <name type="common">Scaled quail</name>
    <dbReference type="NCBI Taxonomy" id="9009"/>
    <lineage>
        <taxon>Eukaryota</taxon>
        <taxon>Metazoa</taxon>
        <taxon>Chordata</taxon>
        <taxon>Craniata</taxon>
        <taxon>Vertebrata</taxon>
        <taxon>Euteleostomi</taxon>
        <taxon>Archelosauria</taxon>
        <taxon>Archosauria</taxon>
        <taxon>Dinosauria</taxon>
        <taxon>Saurischia</taxon>
        <taxon>Theropoda</taxon>
        <taxon>Coelurosauria</taxon>
        <taxon>Aves</taxon>
        <taxon>Neognathae</taxon>
        <taxon>Galloanserae</taxon>
        <taxon>Galliformes</taxon>
        <taxon>Odontophoridae</taxon>
        <taxon>Callipepla</taxon>
    </lineage>
</organism>
<evidence type="ECO:0000256" key="8">
    <source>
        <dbReference type="SAM" id="Phobius"/>
    </source>
</evidence>
<feature type="compositionally biased region" description="Low complexity" evidence="7">
    <location>
        <begin position="289"/>
        <end position="303"/>
    </location>
</feature>
<dbReference type="GO" id="GO:0016020">
    <property type="term" value="C:membrane"/>
    <property type="evidence" value="ECO:0007669"/>
    <property type="project" value="UniProtKB-SubCell"/>
</dbReference>
<dbReference type="Pfam" id="PF00041">
    <property type="entry name" value="fn3"/>
    <property type="match status" value="6"/>
</dbReference>
<feature type="compositionally biased region" description="Gly residues" evidence="7">
    <location>
        <begin position="304"/>
        <end position="313"/>
    </location>
</feature>
<feature type="domain" description="Fibronectin type-III" evidence="9">
    <location>
        <begin position="939"/>
        <end position="1025"/>
    </location>
</feature>
<evidence type="ECO:0000256" key="2">
    <source>
        <dbReference type="ARBA" id="ARBA00022692"/>
    </source>
</evidence>
<dbReference type="PANTHER" id="PTHR24099:SF14">
    <property type="entry name" value="FIBRONECTIN TYPE III DOMAIN CONTAINING 3C2-RELATED"/>
    <property type="match status" value="1"/>
</dbReference>
<dbReference type="STRING" id="9009.A0A226N5D3"/>
<feature type="domain" description="Fibronectin type-III" evidence="9">
    <location>
        <begin position="450"/>
        <end position="541"/>
    </location>
</feature>
<dbReference type="CDD" id="cd00063">
    <property type="entry name" value="FN3"/>
    <property type="match status" value="9"/>
</dbReference>
<feature type="domain" description="Fibronectin type-III" evidence="9">
    <location>
        <begin position="737"/>
        <end position="833"/>
    </location>
</feature>
<dbReference type="PANTHER" id="PTHR24099">
    <property type="entry name" value="E3 UBIQUITIN-PROTEIN LIGASE TRIM36-RELATED"/>
    <property type="match status" value="1"/>
</dbReference>
<keyword evidence="5 8" id="KW-0472">Membrane</keyword>
<dbReference type="PROSITE" id="PS50853">
    <property type="entry name" value="FN3"/>
    <property type="match status" value="9"/>
</dbReference>
<feature type="domain" description="Fibronectin type-III" evidence="9">
    <location>
        <begin position="545"/>
        <end position="638"/>
    </location>
</feature>
<proteinExistence type="inferred from homology"/>